<evidence type="ECO:0000313" key="1">
    <source>
        <dbReference type="EMBL" id="KEQ57649.1"/>
    </source>
</evidence>
<evidence type="ECO:0000313" key="2">
    <source>
        <dbReference type="Proteomes" id="UP000030672"/>
    </source>
</evidence>
<reference evidence="1 2" key="1">
    <citation type="journal article" date="2014" name="BMC Genomics">
        <title>Genome sequencing of four Aureobasidium pullulans varieties: biotechnological potential, stress tolerance, and description of new species.</title>
        <authorList>
            <person name="Gostin Ar C."/>
            <person name="Ohm R.A."/>
            <person name="Kogej T."/>
            <person name="Sonjak S."/>
            <person name="Turk M."/>
            <person name="Zajc J."/>
            <person name="Zalar P."/>
            <person name="Grube M."/>
            <person name="Sun H."/>
            <person name="Han J."/>
            <person name="Sharma A."/>
            <person name="Chiniquy J."/>
            <person name="Ngan C.Y."/>
            <person name="Lipzen A."/>
            <person name="Barry K."/>
            <person name="Grigoriev I.V."/>
            <person name="Gunde-Cimerman N."/>
        </authorList>
    </citation>
    <scope>NUCLEOTIDE SEQUENCE [LARGE SCALE GENOMIC DNA]</scope>
    <source>
        <strain evidence="1 2">CBS 110374</strain>
    </source>
</reference>
<dbReference type="RefSeq" id="XP_040874673.1">
    <property type="nucleotide sequence ID" value="XM_041029014.1"/>
</dbReference>
<dbReference type="AlphaFoldDB" id="A0A074VFB2"/>
<protein>
    <submittedName>
        <fullName evidence="1">Uncharacterized protein</fullName>
    </submittedName>
</protein>
<name>A0A074VFB2_AURM1</name>
<accession>A0A074VFB2</accession>
<gene>
    <name evidence="1" type="ORF">M437DRAFT_89282</name>
</gene>
<sequence>MLFTSLPKRAKIMKPKEVLERAFTFLAHRKVSGTPSSARRQWKACEHMDQQAIDVLNIVNNHPYKSSQMLIGIRLGRMIHDVQELEPHVKVYAEWTNELPWDVDDQTTDLAERVRKINILEGTELIQDKLQAEISALHLESAENSDKFRSFREAPGLLEDIISMLELLKDSCTCEGSFNEERILESVSHIEDLVNRATSPYQHGNLSRSCLTVELSKRKIEGSEEAIDYIGVLPAANLILERCEVFPTLSHDLRQLTKEIVFDRVVRSLQTETVAYLRRCIESELALALSRDLLTSKARARRP</sequence>
<dbReference type="EMBL" id="KL584879">
    <property type="protein sequence ID" value="KEQ57649.1"/>
    <property type="molecule type" value="Genomic_DNA"/>
</dbReference>
<keyword evidence="2" id="KW-1185">Reference proteome</keyword>
<dbReference type="GeneID" id="63922387"/>
<proteinExistence type="predicted"/>
<dbReference type="Proteomes" id="UP000030672">
    <property type="component" value="Unassembled WGS sequence"/>
</dbReference>
<dbReference type="HOGENOM" id="CLU_918208_0_0_1"/>
<organism evidence="1 2">
    <name type="scientific">Aureobasidium melanogenum (strain CBS 110374)</name>
    <name type="common">Aureobasidium pullulans var. melanogenum</name>
    <dbReference type="NCBI Taxonomy" id="1043003"/>
    <lineage>
        <taxon>Eukaryota</taxon>
        <taxon>Fungi</taxon>
        <taxon>Dikarya</taxon>
        <taxon>Ascomycota</taxon>
        <taxon>Pezizomycotina</taxon>
        <taxon>Dothideomycetes</taxon>
        <taxon>Dothideomycetidae</taxon>
        <taxon>Dothideales</taxon>
        <taxon>Saccotheciaceae</taxon>
        <taxon>Aureobasidium</taxon>
    </lineage>
</organism>